<feature type="domain" description="TROVE" evidence="1">
    <location>
        <begin position="227"/>
        <end position="331"/>
    </location>
</feature>
<reference evidence="2" key="4">
    <citation type="submission" date="2025-09" db="UniProtKB">
        <authorList>
            <consortium name="Ensembl"/>
        </authorList>
    </citation>
    <scope>IDENTIFICATION</scope>
</reference>
<dbReference type="Ensembl" id="ENSCINT00000031062.1">
    <property type="protein sequence ID" value="ENSCINP00000032482.1"/>
    <property type="gene ID" value="ENSCING00000021263.1"/>
</dbReference>
<name>H2XS48_CIOIN</name>
<dbReference type="InterPro" id="IPR008858">
    <property type="entry name" value="TROVE_dom"/>
</dbReference>
<organism evidence="2 3">
    <name type="scientific">Ciona intestinalis</name>
    <name type="common">Transparent sea squirt</name>
    <name type="synonym">Ascidia intestinalis</name>
    <dbReference type="NCBI Taxonomy" id="7719"/>
    <lineage>
        <taxon>Eukaryota</taxon>
        <taxon>Metazoa</taxon>
        <taxon>Chordata</taxon>
        <taxon>Tunicata</taxon>
        <taxon>Ascidiacea</taxon>
        <taxon>Phlebobranchia</taxon>
        <taxon>Cionidae</taxon>
        <taxon>Ciona</taxon>
    </lineage>
</organism>
<sequence>MKETMTREKRLLSGDLSNHLLHQCSTKRFKSLSLISDQHQNKLNSTNTTHVLPPSTTEKPSFSLSQKNLIKSQTTKLEGQLLQQGPKTLCQGKALTRDLQGDLGCRTVLTHNDIELKGSSSQLSFQNGYFQSGRLKQPEFLLQQNLSNQSLSQTFLSTRNLINPMLASSSIITCHNINNKTTNAHKPISKTNKAVANTAEIHDVELGEISVDIHTETKAITYPPLPQMITVSQKDVIINLKMKLLDEVSSSLIGSSNLKNPKDKMHQTILDSCQCLAKLDPEFILKVALYGRHDLNIRTTTNLLLAIAANLEECRTFIKKYYSSSVHLPTD</sequence>
<dbReference type="GeneTree" id="ENSGT00940000167043"/>
<proteinExistence type="predicted"/>
<dbReference type="InParanoid" id="H2XS48"/>
<reference evidence="3" key="1">
    <citation type="journal article" date="2002" name="Science">
        <title>The draft genome of Ciona intestinalis: insights into chordate and vertebrate origins.</title>
        <authorList>
            <person name="Dehal P."/>
            <person name="Satou Y."/>
            <person name="Campbell R.K."/>
            <person name="Chapman J."/>
            <person name="Degnan B."/>
            <person name="De Tomaso A."/>
            <person name="Davidson B."/>
            <person name="Di Gregorio A."/>
            <person name="Gelpke M."/>
            <person name="Goodstein D.M."/>
            <person name="Harafuji N."/>
            <person name="Hastings K.E."/>
            <person name="Ho I."/>
            <person name="Hotta K."/>
            <person name="Huang W."/>
            <person name="Kawashima T."/>
            <person name="Lemaire P."/>
            <person name="Martinez D."/>
            <person name="Meinertzhagen I.A."/>
            <person name="Necula S."/>
            <person name="Nonaka M."/>
            <person name="Putnam N."/>
            <person name="Rash S."/>
            <person name="Saiga H."/>
            <person name="Satake M."/>
            <person name="Terry A."/>
            <person name="Yamada L."/>
            <person name="Wang H.G."/>
            <person name="Awazu S."/>
            <person name="Azumi K."/>
            <person name="Boore J."/>
            <person name="Branno M."/>
            <person name="Chin-Bow S."/>
            <person name="DeSantis R."/>
            <person name="Doyle S."/>
            <person name="Francino P."/>
            <person name="Keys D.N."/>
            <person name="Haga S."/>
            <person name="Hayashi H."/>
            <person name="Hino K."/>
            <person name="Imai K.S."/>
            <person name="Inaba K."/>
            <person name="Kano S."/>
            <person name="Kobayashi K."/>
            <person name="Kobayashi M."/>
            <person name="Lee B.I."/>
            <person name="Makabe K.W."/>
            <person name="Manohar C."/>
            <person name="Matassi G."/>
            <person name="Medina M."/>
            <person name="Mochizuki Y."/>
            <person name="Mount S."/>
            <person name="Morishita T."/>
            <person name="Miura S."/>
            <person name="Nakayama A."/>
            <person name="Nishizaka S."/>
            <person name="Nomoto H."/>
            <person name="Ohta F."/>
            <person name="Oishi K."/>
            <person name="Rigoutsos I."/>
            <person name="Sano M."/>
            <person name="Sasaki A."/>
            <person name="Sasakura Y."/>
            <person name="Shoguchi E."/>
            <person name="Shin-i T."/>
            <person name="Spagnuolo A."/>
            <person name="Stainier D."/>
            <person name="Suzuki M.M."/>
            <person name="Tassy O."/>
            <person name="Takatori N."/>
            <person name="Tokuoka M."/>
            <person name="Yagi K."/>
            <person name="Yoshizaki F."/>
            <person name="Wada S."/>
            <person name="Zhang C."/>
            <person name="Hyatt P.D."/>
            <person name="Larimer F."/>
            <person name="Detter C."/>
            <person name="Doggett N."/>
            <person name="Glavina T."/>
            <person name="Hawkins T."/>
            <person name="Richardson P."/>
            <person name="Lucas S."/>
            <person name="Kohara Y."/>
            <person name="Levine M."/>
            <person name="Satoh N."/>
            <person name="Rokhsar D.S."/>
        </authorList>
    </citation>
    <scope>NUCLEOTIDE SEQUENCE [LARGE SCALE GENOMIC DNA]</scope>
</reference>
<dbReference type="InterPro" id="IPR037214">
    <property type="entry name" value="TROVE_dom_sf"/>
</dbReference>
<dbReference type="InterPro" id="IPR052652">
    <property type="entry name" value="Telomerase_Complex_Comp"/>
</dbReference>
<accession>H2XS48</accession>
<dbReference type="EMBL" id="EAAA01000392">
    <property type="status" value="NOT_ANNOTATED_CDS"/>
    <property type="molecule type" value="Genomic_DNA"/>
</dbReference>
<dbReference type="SUPFAM" id="SSF140864">
    <property type="entry name" value="TROVE domain-like"/>
    <property type="match status" value="1"/>
</dbReference>
<protein>
    <recommendedName>
        <fullName evidence="1">TROVE domain-containing protein</fullName>
    </recommendedName>
</protein>
<dbReference type="Proteomes" id="UP000008144">
    <property type="component" value="Chromosome 1"/>
</dbReference>
<dbReference type="PANTHER" id="PTHR44791">
    <property type="entry name" value="TELOMERASE PROTEIN COMPONENT 1 TEP1"/>
    <property type="match status" value="1"/>
</dbReference>
<dbReference type="AlphaFoldDB" id="H2XS48"/>
<dbReference type="STRING" id="7719.ENSCINP00000032482"/>
<keyword evidence="3" id="KW-1185">Reference proteome</keyword>
<dbReference type="HOGENOM" id="CLU_840790_0_0_1"/>
<dbReference type="PANTHER" id="PTHR44791:SF1">
    <property type="entry name" value="TELOMERASE PROTEIN COMPONENT 1"/>
    <property type="match status" value="1"/>
</dbReference>
<evidence type="ECO:0000313" key="3">
    <source>
        <dbReference type="Proteomes" id="UP000008144"/>
    </source>
</evidence>
<dbReference type="GO" id="GO:0003723">
    <property type="term" value="F:RNA binding"/>
    <property type="evidence" value="ECO:0007669"/>
    <property type="project" value="InterPro"/>
</dbReference>
<evidence type="ECO:0000259" key="1">
    <source>
        <dbReference type="PROSITE" id="PS50988"/>
    </source>
</evidence>
<dbReference type="Pfam" id="PF05731">
    <property type="entry name" value="TROVE"/>
    <property type="match status" value="1"/>
</dbReference>
<reference evidence="2" key="3">
    <citation type="submission" date="2025-08" db="UniProtKB">
        <authorList>
            <consortium name="Ensembl"/>
        </authorList>
    </citation>
    <scope>IDENTIFICATION</scope>
</reference>
<dbReference type="PROSITE" id="PS50988">
    <property type="entry name" value="TROVE"/>
    <property type="match status" value="1"/>
</dbReference>
<reference evidence="2" key="2">
    <citation type="journal article" date="2008" name="Genome Biol.">
        <title>Improved genome assembly and evidence-based global gene model set for the chordate Ciona intestinalis: new insight into intron and operon populations.</title>
        <authorList>
            <person name="Satou Y."/>
            <person name="Mineta K."/>
            <person name="Ogasawara M."/>
            <person name="Sasakura Y."/>
            <person name="Shoguchi E."/>
            <person name="Ueno K."/>
            <person name="Yamada L."/>
            <person name="Matsumoto J."/>
            <person name="Wasserscheid J."/>
            <person name="Dewar K."/>
            <person name="Wiley G.B."/>
            <person name="Macmil S.L."/>
            <person name="Roe B.A."/>
            <person name="Zeller R.W."/>
            <person name="Hastings K.E."/>
            <person name="Lemaire P."/>
            <person name="Lindquist E."/>
            <person name="Endo T."/>
            <person name="Hotta K."/>
            <person name="Inaba K."/>
        </authorList>
    </citation>
    <scope>NUCLEOTIDE SEQUENCE [LARGE SCALE GENOMIC DNA]</scope>
    <source>
        <strain evidence="2">wild type</strain>
    </source>
</reference>
<evidence type="ECO:0000313" key="2">
    <source>
        <dbReference type="Ensembl" id="ENSCINP00000032482.1"/>
    </source>
</evidence>